<comment type="subcellular location">
    <subcellularLocation>
        <location evidence="1">Cell membrane</location>
        <topology evidence="1">Multi-pass membrane protein</topology>
    </subcellularLocation>
</comment>
<evidence type="ECO:0000256" key="1">
    <source>
        <dbReference type="ARBA" id="ARBA00004651"/>
    </source>
</evidence>
<accession>A0ABQ3XWC0</accession>
<keyword evidence="5 6" id="KW-0472">Membrane</keyword>
<comment type="caution">
    <text evidence="8">The sequence shown here is derived from an EMBL/GenBank/DDBJ whole genome shotgun (WGS) entry which is preliminary data.</text>
</comment>
<keyword evidence="3 6" id="KW-0812">Transmembrane</keyword>
<evidence type="ECO:0000313" key="8">
    <source>
        <dbReference type="EMBL" id="GID72049.1"/>
    </source>
</evidence>
<dbReference type="InterPro" id="IPR020846">
    <property type="entry name" value="MFS_dom"/>
</dbReference>
<evidence type="ECO:0000256" key="5">
    <source>
        <dbReference type="ARBA" id="ARBA00023136"/>
    </source>
</evidence>
<evidence type="ECO:0000313" key="9">
    <source>
        <dbReference type="Proteomes" id="UP000609879"/>
    </source>
</evidence>
<dbReference type="Proteomes" id="UP000609879">
    <property type="component" value="Unassembled WGS sequence"/>
</dbReference>
<feature type="transmembrane region" description="Helical" evidence="6">
    <location>
        <begin position="157"/>
        <end position="176"/>
    </location>
</feature>
<evidence type="ECO:0000256" key="2">
    <source>
        <dbReference type="ARBA" id="ARBA00022475"/>
    </source>
</evidence>
<dbReference type="EMBL" id="BOMI01000010">
    <property type="protein sequence ID" value="GID72049.1"/>
    <property type="molecule type" value="Genomic_DNA"/>
</dbReference>
<evidence type="ECO:0000256" key="6">
    <source>
        <dbReference type="SAM" id="Phobius"/>
    </source>
</evidence>
<dbReference type="RefSeq" id="WP_307871194.1">
    <property type="nucleotide sequence ID" value="NZ_BAAABO010000004.1"/>
</dbReference>
<reference evidence="8 9" key="1">
    <citation type="submission" date="2021-01" db="EMBL/GenBank/DDBJ databases">
        <title>Whole genome shotgun sequence of Actinoplanes deccanensis NBRC 13994.</title>
        <authorList>
            <person name="Komaki H."/>
            <person name="Tamura T."/>
        </authorList>
    </citation>
    <scope>NUCLEOTIDE SEQUENCE [LARGE SCALE GENOMIC DNA]</scope>
    <source>
        <strain evidence="8 9">NBRC 13994</strain>
    </source>
</reference>
<keyword evidence="2" id="KW-1003">Cell membrane</keyword>
<evidence type="ECO:0000256" key="3">
    <source>
        <dbReference type="ARBA" id="ARBA00022692"/>
    </source>
</evidence>
<dbReference type="Pfam" id="PF07690">
    <property type="entry name" value="MFS_1"/>
    <property type="match status" value="1"/>
</dbReference>
<dbReference type="PANTHER" id="PTHR23513:SF11">
    <property type="entry name" value="STAPHYLOFERRIN A TRANSPORTER"/>
    <property type="match status" value="1"/>
</dbReference>
<dbReference type="Gene3D" id="1.20.1250.20">
    <property type="entry name" value="MFS general substrate transporter like domains"/>
    <property type="match status" value="1"/>
</dbReference>
<evidence type="ECO:0000259" key="7">
    <source>
        <dbReference type="PROSITE" id="PS50850"/>
    </source>
</evidence>
<feature type="domain" description="Major facilitator superfamily (MFS) profile" evidence="7">
    <location>
        <begin position="1"/>
        <end position="185"/>
    </location>
</feature>
<feature type="transmembrane region" description="Helical" evidence="6">
    <location>
        <begin position="131"/>
        <end position="151"/>
    </location>
</feature>
<dbReference type="InterPro" id="IPR011701">
    <property type="entry name" value="MFS"/>
</dbReference>
<dbReference type="PROSITE" id="PS50850">
    <property type="entry name" value="MFS"/>
    <property type="match status" value="1"/>
</dbReference>
<name>A0ABQ3XWC0_9ACTN</name>
<feature type="transmembrane region" description="Helical" evidence="6">
    <location>
        <begin position="66"/>
        <end position="85"/>
    </location>
</feature>
<feature type="transmembrane region" description="Helical" evidence="6">
    <location>
        <begin position="33"/>
        <end position="54"/>
    </location>
</feature>
<dbReference type="SUPFAM" id="SSF103473">
    <property type="entry name" value="MFS general substrate transporter"/>
    <property type="match status" value="1"/>
</dbReference>
<sequence length="185" mass="19221">MTIMSFAQSACGGAALGQFVPVAHDLFGDERAGWSASAMFLAFSTGGLVSSVVYPRLRKRVAANRVALVSTPISTVAVLLCALPTRLAPLVVVIALWAAVYTTNASNSIVYRQSETPEPLLSRVNAAGRMLAWGMGTPAGAFVSGFVASVWGPRWAFVAAAGFGLVAVALAWLSPLRAAQPQGAR</sequence>
<evidence type="ECO:0000256" key="4">
    <source>
        <dbReference type="ARBA" id="ARBA00022989"/>
    </source>
</evidence>
<dbReference type="InterPro" id="IPR036259">
    <property type="entry name" value="MFS_trans_sf"/>
</dbReference>
<proteinExistence type="predicted"/>
<organism evidence="8 9">
    <name type="scientific">Paractinoplanes deccanensis</name>
    <dbReference type="NCBI Taxonomy" id="113561"/>
    <lineage>
        <taxon>Bacteria</taxon>
        <taxon>Bacillati</taxon>
        <taxon>Actinomycetota</taxon>
        <taxon>Actinomycetes</taxon>
        <taxon>Micromonosporales</taxon>
        <taxon>Micromonosporaceae</taxon>
        <taxon>Paractinoplanes</taxon>
    </lineage>
</organism>
<keyword evidence="9" id="KW-1185">Reference proteome</keyword>
<gene>
    <name evidence="8" type="ORF">Ade02nite_06900</name>
</gene>
<keyword evidence="4 6" id="KW-1133">Transmembrane helix</keyword>
<protein>
    <recommendedName>
        <fullName evidence="7">Major facilitator superfamily (MFS) profile domain-containing protein</fullName>
    </recommendedName>
</protein>
<feature type="transmembrane region" description="Helical" evidence="6">
    <location>
        <begin position="91"/>
        <end position="110"/>
    </location>
</feature>
<dbReference type="PANTHER" id="PTHR23513">
    <property type="entry name" value="INTEGRAL MEMBRANE EFFLUX PROTEIN-RELATED"/>
    <property type="match status" value="1"/>
</dbReference>